<gene>
    <name evidence="3" type="ORF">COU20_01495</name>
</gene>
<evidence type="ECO:0000313" key="3">
    <source>
        <dbReference type="EMBL" id="PIR82617.1"/>
    </source>
</evidence>
<evidence type="ECO:0000313" key="4">
    <source>
        <dbReference type="Proteomes" id="UP000231379"/>
    </source>
</evidence>
<proteinExistence type="predicted"/>
<evidence type="ECO:0000256" key="1">
    <source>
        <dbReference type="SAM" id="MobiDB-lite"/>
    </source>
</evidence>
<name>A0A2H0U896_9BACT</name>
<sequence>MSKQAAILAFAGAVLVVGIGAYFLFMQSDEGETLPRYTIDFQIPERAVFAIGESFSVTAVVTTVTPKLEEYQGVWEPTEPYQRPWRLEGEYVVDGPAVIVSGERVIVGRPEVETPPDETERGITSEVATFACEEEGAAHIIFSYSVQQESRGLFADPSRDVLSVECVLSTDLPPDEFGGSLESGGARPKVTAPTVNPGIRIKGLEGLKQ</sequence>
<feature type="region of interest" description="Disordered" evidence="1">
    <location>
        <begin position="176"/>
        <end position="197"/>
    </location>
</feature>
<keyword evidence="2" id="KW-1133">Transmembrane helix</keyword>
<keyword evidence="2" id="KW-0812">Transmembrane</keyword>
<organism evidence="3 4">
    <name type="scientific">Candidatus Kaiserbacteria bacterium CG10_big_fil_rev_8_21_14_0_10_59_10</name>
    <dbReference type="NCBI Taxonomy" id="1974612"/>
    <lineage>
        <taxon>Bacteria</taxon>
        <taxon>Candidatus Kaiseribacteriota</taxon>
    </lineage>
</organism>
<dbReference type="EMBL" id="PFBM01000010">
    <property type="protein sequence ID" value="PIR82617.1"/>
    <property type="molecule type" value="Genomic_DNA"/>
</dbReference>
<reference evidence="4" key="1">
    <citation type="submission" date="2017-09" db="EMBL/GenBank/DDBJ databases">
        <title>Depth-based differentiation of microbial function through sediment-hosted aquifers and enrichment of novel symbionts in the deep terrestrial subsurface.</title>
        <authorList>
            <person name="Probst A.J."/>
            <person name="Ladd B."/>
            <person name="Jarett J.K."/>
            <person name="Geller-Mcgrath D.E."/>
            <person name="Sieber C.M.K."/>
            <person name="Emerson J.B."/>
            <person name="Anantharaman K."/>
            <person name="Thomas B.C."/>
            <person name="Malmstrom R."/>
            <person name="Stieglmeier M."/>
            <person name="Klingl A."/>
            <person name="Woyke T."/>
            <person name="Ryan C.M."/>
            <person name="Banfield J.F."/>
        </authorList>
    </citation>
    <scope>NUCLEOTIDE SEQUENCE [LARGE SCALE GENOMIC DNA]</scope>
</reference>
<dbReference type="Proteomes" id="UP000231379">
    <property type="component" value="Unassembled WGS sequence"/>
</dbReference>
<feature type="transmembrane region" description="Helical" evidence="2">
    <location>
        <begin position="6"/>
        <end position="25"/>
    </location>
</feature>
<accession>A0A2H0U896</accession>
<comment type="caution">
    <text evidence="3">The sequence shown here is derived from an EMBL/GenBank/DDBJ whole genome shotgun (WGS) entry which is preliminary data.</text>
</comment>
<protein>
    <submittedName>
        <fullName evidence="3">Uncharacterized protein</fullName>
    </submittedName>
</protein>
<dbReference type="AlphaFoldDB" id="A0A2H0U896"/>
<evidence type="ECO:0000256" key="2">
    <source>
        <dbReference type="SAM" id="Phobius"/>
    </source>
</evidence>
<keyword evidence="2" id="KW-0472">Membrane</keyword>